<dbReference type="AlphaFoldDB" id="A0A371AWR0"/>
<keyword evidence="1" id="KW-0378">Hydrolase</keyword>
<keyword evidence="4" id="KW-1185">Reference proteome</keyword>
<evidence type="ECO:0000313" key="4">
    <source>
        <dbReference type="Proteomes" id="UP000255036"/>
    </source>
</evidence>
<dbReference type="InterPro" id="IPR007730">
    <property type="entry name" value="SPOR-like_dom"/>
</dbReference>
<dbReference type="PROSITE" id="PS51724">
    <property type="entry name" value="SPOR"/>
    <property type="match status" value="1"/>
</dbReference>
<protein>
    <submittedName>
        <fullName evidence="3">N-acetylmuramoyl-L-alanine amidase</fullName>
    </submittedName>
</protein>
<organism evidence="3 4">
    <name type="scientific">Anaerosacchariphilus polymeriproducens</name>
    <dbReference type="NCBI Taxonomy" id="1812858"/>
    <lineage>
        <taxon>Bacteria</taxon>
        <taxon>Bacillati</taxon>
        <taxon>Bacillota</taxon>
        <taxon>Clostridia</taxon>
        <taxon>Lachnospirales</taxon>
        <taxon>Lachnospiraceae</taxon>
        <taxon>Anaerosacchariphilus</taxon>
    </lineage>
</organism>
<dbReference type="Pfam" id="PF05036">
    <property type="entry name" value="SPOR"/>
    <property type="match status" value="1"/>
</dbReference>
<dbReference type="GO" id="GO:0042834">
    <property type="term" value="F:peptidoglycan binding"/>
    <property type="evidence" value="ECO:0007669"/>
    <property type="project" value="InterPro"/>
</dbReference>
<comment type="caution">
    <text evidence="3">The sequence shown here is derived from an EMBL/GenBank/DDBJ whole genome shotgun (WGS) entry which is preliminary data.</text>
</comment>
<dbReference type="GO" id="GO:0009253">
    <property type="term" value="P:peptidoglycan catabolic process"/>
    <property type="evidence" value="ECO:0007669"/>
    <property type="project" value="InterPro"/>
</dbReference>
<dbReference type="PANTHER" id="PTHR30404:SF0">
    <property type="entry name" value="N-ACETYLMURAMOYL-L-ALANINE AMIDASE AMIC"/>
    <property type="match status" value="1"/>
</dbReference>
<dbReference type="GO" id="GO:0030288">
    <property type="term" value="C:outer membrane-bounded periplasmic space"/>
    <property type="evidence" value="ECO:0007669"/>
    <property type="project" value="TreeGrafter"/>
</dbReference>
<dbReference type="InterPro" id="IPR050695">
    <property type="entry name" value="N-acetylmuramoyl_amidase_3"/>
</dbReference>
<dbReference type="GO" id="GO:0008745">
    <property type="term" value="F:N-acetylmuramoyl-L-alanine amidase activity"/>
    <property type="evidence" value="ECO:0007669"/>
    <property type="project" value="InterPro"/>
</dbReference>
<dbReference type="SUPFAM" id="SSF110997">
    <property type="entry name" value="Sporulation related repeat"/>
    <property type="match status" value="1"/>
</dbReference>
<sequence>MAKLVLDAGHGGFDTGATYNDRQEKEDNLNLALKVGEVLSNMGYEVLYTRISDIYLSPFERAQIANNSNADYFIAIHRNSYPEDNVYSGVETLVYDESGIKAEMAKKVNQELEKVGFKNLGINERPDLIVLRRSKMPSILSEVGYIDSDIDNKLFDEKFDEIADGIAKAISDTIQMGSTPIYGVQIGLFQNLGNAQFLVEQVMNQGFNAEVVYQEPFYKVWVLDGNTLDSAVELQSRLKDFGYDTLVVNR</sequence>
<dbReference type="Proteomes" id="UP000255036">
    <property type="component" value="Unassembled WGS sequence"/>
</dbReference>
<accession>A0A371AWR0</accession>
<dbReference type="Gene3D" id="3.30.70.1070">
    <property type="entry name" value="Sporulation related repeat"/>
    <property type="match status" value="1"/>
</dbReference>
<dbReference type="SMART" id="SM00646">
    <property type="entry name" value="Ami_3"/>
    <property type="match status" value="1"/>
</dbReference>
<evidence type="ECO:0000259" key="2">
    <source>
        <dbReference type="PROSITE" id="PS51724"/>
    </source>
</evidence>
<dbReference type="OrthoDB" id="9772024at2"/>
<dbReference type="CDD" id="cd02696">
    <property type="entry name" value="MurNAc-LAA"/>
    <property type="match status" value="1"/>
</dbReference>
<proteinExistence type="predicted"/>
<reference evidence="3 4" key="1">
    <citation type="submission" date="2018-07" db="EMBL/GenBank/DDBJ databases">
        <title>Anaerosacharophilus polymeroproducens gen. nov. sp. nov., an anaerobic bacterium isolated from salt field.</title>
        <authorList>
            <person name="Kim W."/>
            <person name="Yang S.-H."/>
            <person name="Oh J."/>
            <person name="Lee J.-H."/>
            <person name="Kwon K.K."/>
        </authorList>
    </citation>
    <scope>NUCLEOTIDE SEQUENCE [LARGE SCALE GENOMIC DNA]</scope>
    <source>
        <strain evidence="3 4">MCWD5</strain>
    </source>
</reference>
<dbReference type="InterPro" id="IPR002508">
    <property type="entry name" value="MurNAc-LAA_cat"/>
</dbReference>
<evidence type="ECO:0000313" key="3">
    <source>
        <dbReference type="EMBL" id="RDU24008.1"/>
    </source>
</evidence>
<dbReference type="RefSeq" id="WP_115481441.1">
    <property type="nucleotide sequence ID" value="NZ_QRCT01000016.1"/>
</dbReference>
<feature type="domain" description="SPOR" evidence="2">
    <location>
        <begin position="176"/>
        <end position="250"/>
    </location>
</feature>
<evidence type="ECO:0000256" key="1">
    <source>
        <dbReference type="ARBA" id="ARBA00022801"/>
    </source>
</evidence>
<dbReference type="EMBL" id="QRCT01000016">
    <property type="protein sequence ID" value="RDU24008.1"/>
    <property type="molecule type" value="Genomic_DNA"/>
</dbReference>
<dbReference type="Pfam" id="PF01520">
    <property type="entry name" value="Amidase_3"/>
    <property type="match status" value="1"/>
</dbReference>
<name>A0A371AWR0_9FIRM</name>
<gene>
    <name evidence="3" type="ORF">DWV06_06865</name>
</gene>
<dbReference type="SUPFAM" id="SSF53187">
    <property type="entry name" value="Zn-dependent exopeptidases"/>
    <property type="match status" value="1"/>
</dbReference>
<dbReference type="PANTHER" id="PTHR30404">
    <property type="entry name" value="N-ACETYLMURAMOYL-L-ALANINE AMIDASE"/>
    <property type="match status" value="1"/>
</dbReference>
<dbReference type="Gene3D" id="3.40.630.40">
    <property type="entry name" value="Zn-dependent exopeptidases"/>
    <property type="match status" value="1"/>
</dbReference>
<dbReference type="InterPro" id="IPR036680">
    <property type="entry name" value="SPOR-like_sf"/>
</dbReference>